<accession>A0A838Y0V6</accession>
<dbReference type="Gene3D" id="3.10.450.50">
    <property type="match status" value="1"/>
</dbReference>
<evidence type="ECO:0000313" key="3">
    <source>
        <dbReference type="Proteomes" id="UP000551848"/>
    </source>
</evidence>
<comment type="caution">
    <text evidence="2">The sequence shown here is derived from an EMBL/GenBank/DDBJ whole genome shotgun (WGS) entry which is preliminary data.</text>
</comment>
<dbReference type="AlphaFoldDB" id="A0A838Y0V6"/>
<reference evidence="2 3" key="1">
    <citation type="submission" date="2020-06" db="EMBL/GenBank/DDBJ databases">
        <title>Dysbiosis in marine aquaculture revealed through microbiome analysis: reverse ecology for environmental sustainability.</title>
        <authorList>
            <person name="Haro-Moreno J.M."/>
            <person name="Coutinho F.H."/>
            <person name="Zaragoza-Solas A."/>
            <person name="Picazo A."/>
            <person name="Almagro-Moreno S."/>
            <person name="Lopez-Perez M."/>
        </authorList>
    </citation>
    <scope>NUCLEOTIDE SEQUENCE [LARGE SCALE GENOMIC DNA]</scope>
    <source>
        <strain evidence="2">MCMED-G41</strain>
    </source>
</reference>
<sequence length="132" mass="15283">MNQTRSYLERWHQGLESQDSNFLDEILDDSCVFTSPIVFKPIEGKEMSKLYLMGAGQTFDMGRFKYVRELVDGLDTVLEFETYIDDISVNGVDIIRWNEEGRITDFKVMIRPLQAIGALQKKMSEALESFNK</sequence>
<evidence type="ECO:0000313" key="2">
    <source>
        <dbReference type="EMBL" id="MBA4692445.1"/>
    </source>
</evidence>
<name>A0A838Y0V6_9GAMM</name>
<protein>
    <submittedName>
        <fullName evidence="2">Nuclear transport factor 2 family protein</fullName>
    </submittedName>
</protein>
<proteinExistence type="predicted"/>
<dbReference type="EMBL" id="JACETL010000012">
    <property type="protein sequence ID" value="MBA4692445.1"/>
    <property type="molecule type" value="Genomic_DNA"/>
</dbReference>
<gene>
    <name evidence="2" type="ORF">H2072_01715</name>
</gene>
<organism evidence="2 3">
    <name type="scientific">SAR86 cluster bacterium</name>
    <dbReference type="NCBI Taxonomy" id="2030880"/>
    <lineage>
        <taxon>Bacteria</taxon>
        <taxon>Pseudomonadati</taxon>
        <taxon>Pseudomonadota</taxon>
        <taxon>Gammaproteobacteria</taxon>
        <taxon>SAR86 cluster</taxon>
    </lineage>
</organism>
<dbReference type="Pfam" id="PF12680">
    <property type="entry name" value="SnoaL_2"/>
    <property type="match status" value="1"/>
</dbReference>
<feature type="domain" description="SnoaL-like" evidence="1">
    <location>
        <begin position="9"/>
        <end position="105"/>
    </location>
</feature>
<evidence type="ECO:0000259" key="1">
    <source>
        <dbReference type="Pfam" id="PF12680"/>
    </source>
</evidence>
<dbReference type="InterPro" id="IPR037401">
    <property type="entry name" value="SnoaL-like"/>
</dbReference>
<dbReference type="InterPro" id="IPR032710">
    <property type="entry name" value="NTF2-like_dom_sf"/>
</dbReference>
<dbReference type="Proteomes" id="UP000551848">
    <property type="component" value="Unassembled WGS sequence"/>
</dbReference>
<dbReference type="SUPFAM" id="SSF54427">
    <property type="entry name" value="NTF2-like"/>
    <property type="match status" value="1"/>
</dbReference>